<gene>
    <name evidence="2" type="ORF">JQC75_04420</name>
</gene>
<dbReference type="InterPro" id="IPR025746">
    <property type="entry name" value="PilX_N_dom"/>
</dbReference>
<dbReference type="Proteomes" id="UP000596252">
    <property type="component" value="Chromosome"/>
</dbReference>
<evidence type="ECO:0000313" key="2">
    <source>
        <dbReference type="EMBL" id="QRH02674.1"/>
    </source>
</evidence>
<protein>
    <submittedName>
        <fullName evidence="2">Pilus assembly PilX N-terminal domain-containing protein</fullName>
    </submittedName>
</protein>
<proteinExistence type="predicted"/>
<name>A0ABX7G5T0_9GAMM</name>
<feature type="domain" description="Type 4 fimbrial biogenesis protein PilX N-terminal" evidence="1">
    <location>
        <begin position="5"/>
        <end position="54"/>
    </location>
</feature>
<organism evidence="2 3">
    <name type="scientific">Shewanella litorisediminis</name>
    <dbReference type="NCBI Taxonomy" id="1173586"/>
    <lineage>
        <taxon>Bacteria</taxon>
        <taxon>Pseudomonadati</taxon>
        <taxon>Pseudomonadota</taxon>
        <taxon>Gammaproteobacteria</taxon>
        <taxon>Alteromonadales</taxon>
        <taxon>Shewanellaceae</taxon>
        <taxon>Shewanella</taxon>
    </lineage>
</organism>
<keyword evidence="3" id="KW-1185">Reference proteome</keyword>
<evidence type="ECO:0000259" key="1">
    <source>
        <dbReference type="Pfam" id="PF14341"/>
    </source>
</evidence>
<dbReference type="EMBL" id="CP069213">
    <property type="protein sequence ID" value="QRH02674.1"/>
    <property type="molecule type" value="Genomic_DNA"/>
</dbReference>
<sequence>MKKQKGIVLFFALIVLIIMTVIGVALAVNSTQSLRMAGAGAERIEAKALADGGVAAVLLNKTPAFLATMTAIDSANSYSGGAQVLTPLPLVDDGAGNLVVQPKNVSCQRSAAASGTDLFKCRRIEISSQVDFGRDNLGQVIVVTGIEQEVLSGSGS</sequence>
<reference evidence="2 3" key="1">
    <citation type="journal article" date="2012" name="Antonie Van Leeuwenhoek">
        <title>Shewanella litorisediminis sp. nov., a gammaproteobacterium isolated from a tidal flat sediment.</title>
        <authorList>
            <person name="Lee M.H."/>
            <person name="Yoon J.H."/>
        </authorList>
    </citation>
    <scope>NUCLEOTIDE SEQUENCE [LARGE SCALE GENOMIC DNA]</scope>
    <source>
        <strain evidence="2 3">SMK1-12</strain>
    </source>
</reference>
<evidence type="ECO:0000313" key="3">
    <source>
        <dbReference type="Proteomes" id="UP000596252"/>
    </source>
</evidence>
<dbReference type="RefSeq" id="WP_203326267.1">
    <property type="nucleotide sequence ID" value="NZ_CP069213.1"/>
</dbReference>
<dbReference type="Pfam" id="PF14341">
    <property type="entry name" value="PilX_N"/>
    <property type="match status" value="1"/>
</dbReference>
<accession>A0ABX7G5T0</accession>